<dbReference type="InterPro" id="IPR052421">
    <property type="entry name" value="PCW_Enzyme_Inhibitor"/>
</dbReference>
<protein>
    <recommendedName>
        <fullName evidence="4">Pectinesterase inhibitor domain-containing protein</fullName>
    </recommendedName>
</protein>
<dbReference type="PANTHER" id="PTHR36710:SF4">
    <property type="entry name" value="PLANT INVERTASE_PECTIN METHYLESTERASE INHIBITOR SUPERFAMILY PROTEIN"/>
    <property type="match status" value="1"/>
</dbReference>
<evidence type="ECO:0000256" key="3">
    <source>
        <dbReference type="ARBA" id="ARBA00038471"/>
    </source>
</evidence>
<dbReference type="NCBIfam" id="TIGR01614">
    <property type="entry name" value="PME_inhib"/>
    <property type="match status" value="1"/>
</dbReference>
<keyword evidence="2" id="KW-1015">Disulfide bond</keyword>
<gene>
    <name evidence="5" type="ORF">CITCOLO1_LOCUS21362</name>
</gene>
<dbReference type="InterPro" id="IPR035513">
    <property type="entry name" value="Invertase/methylesterase_inhib"/>
</dbReference>
<dbReference type="InterPro" id="IPR006501">
    <property type="entry name" value="Pectinesterase_inhib_dom"/>
</dbReference>
<keyword evidence="1" id="KW-0732">Signal</keyword>
<keyword evidence="6" id="KW-1185">Reference proteome</keyword>
<feature type="domain" description="Pectinesterase inhibitor" evidence="4">
    <location>
        <begin position="3"/>
        <end position="119"/>
    </location>
</feature>
<dbReference type="Pfam" id="PF04043">
    <property type="entry name" value="PMEI"/>
    <property type="match status" value="1"/>
</dbReference>
<dbReference type="CDD" id="cd15797">
    <property type="entry name" value="PMEI"/>
    <property type="match status" value="1"/>
</dbReference>
<proteinExistence type="inferred from homology"/>
<dbReference type="Proteomes" id="UP001642487">
    <property type="component" value="Chromosome 9"/>
</dbReference>
<organism evidence="5 6">
    <name type="scientific">Citrullus colocynthis</name>
    <name type="common">colocynth</name>
    <dbReference type="NCBI Taxonomy" id="252529"/>
    <lineage>
        <taxon>Eukaryota</taxon>
        <taxon>Viridiplantae</taxon>
        <taxon>Streptophyta</taxon>
        <taxon>Embryophyta</taxon>
        <taxon>Tracheophyta</taxon>
        <taxon>Spermatophyta</taxon>
        <taxon>Magnoliopsida</taxon>
        <taxon>eudicotyledons</taxon>
        <taxon>Gunneridae</taxon>
        <taxon>Pentapetalae</taxon>
        <taxon>rosids</taxon>
        <taxon>fabids</taxon>
        <taxon>Cucurbitales</taxon>
        <taxon>Cucurbitaceae</taxon>
        <taxon>Benincaseae</taxon>
        <taxon>Citrullus</taxon>
    </lineage>
</organism>
<name>A0ABP0ZA59_9ROSI</name>
<evidence type="ECO:0000313" key="6">
    <source>
        <dbReference type="Proteomes" id="UP001642487"/>
    </source>
</evidence>
<evidence type="ECO:0000313" key="5">
    <source>
        <dbReference type="EMBL" id="CAK9328928.1"/>
    </source>
</evidence>
<evidence type="ECO:0000259" key="4">
    <source>
        <dbReference type="Pfam" id="PF04043"/>
    </source>
</evidence>
<dbReference type="InterPro" id="IPR034086">
    <property type="entry name" value="PMEI_plant"/>
</dbReference>
<sequence length="151" mass="16386">MASTICPKTRNSSLCWRLLKPMGNMDGPKLANYTLSLSLTTAVEALRHARQLEATNTTDPQLNKRYSECSRRFNSAMEGLEQGKEALATGGYVVLTFANMASQSEADECLGYFKQPPSEPSSLPEKAKDLGDISDIAAWVSSILAGDDYGT</sequence>
<comment type="similarity">
    <text evidence="3">Belongs to the PMEI family.</text>
</comment>
<accession>A0ABP0ZA59</accession>
<dbReference type="EMBL" id="OZ021743">
    <property type="protein sequence ID" value="CAK9328928.1"/>
    <property type="molecule type" value="Genomic_DNA"/>
</dbReference>
<dbReference type="SUPFAM" id="SSF101148">
    <property type="entry name" value="Plant invertase/pectin methylesterase inhibitor"/>
    <property type="match status" value="1"/>
</dbReference>
<dbReference type="Gene3D" id="1.20.140.40">
    <property type="entry name" value="Invertase/pectin methylesterase inhibitor family protein"/>
    <property type="match status" value="1"/>
</dbReference>
<evidence type="ECO:0000256" key="2">
    <source>
        <dbReference type="ARBA" id="ARBA00023157"/>
    </source>
</evidence>
<evidence type="ECO:0000256" key="1">
    <source>
        <dbReference type="ARBA" id="ARBA00022729"/>
    </source>
</evidence>
<reference evidence="5 6" key="1">
    <citation type="submission" date="2024-03" db="EMBL/GenBank/DDBJ databases">
        <authorList>
            <person name="Gkanogiannis A."/>
            <person name="Becerra Lopez-Lavalle L."/>
        </authorList>
    </citation>
    <scope>NUCLEOTIDE SEQUENCE [LARGE SCALE GENOMIC DNA]</scope>
</reference>
<dbReference type="PANTHER" id="PTHR36710">
    <property type="entry name" value="PECTINESTERASE INHIBITOR-LIKE"/>
    <property type="match status" value="1"/>
</dbReference>